<accession>A0A165TWW9</accession>
<evidence type="ECO:0000256" key="1">
    <source>
        <dbReference type="SAM" id="SignalP"/>
    </source>
</evidence>
<sequence>MLLESLCVILINVDILCQTFVSSVMVKHLHKECLCLPDDLSADIPSVSDSANARFV</sequence>
<organism evidence="2 3">
    <name type="scientific">Neolentinus lepideus HHB14362 ss-1</name>
    <dbReference type="NCBI Taxonomy" id="1314782"/>
    <lineage>
        <taxon>Eukaryota</taxon>
        <taxon>Fungi</taxon>
        <taxon>Dikarya</taxon>
        <taxon>Basidiomycota</taxon>
        <taxon>Agaricomycotina</taxon>
        <taxon>Agaricomycetes</taxon>
        <taxon>Gloeophyllales</taxon>
        <taxon>Gloeophyllaceae</taxon>
        <taxon>Neolentinus</taxon>
    </lineage>
</organism>
<feature type="signal peptide" evidence="1">
    <location>
        <begin position="1"/>
        <end position="17"/>
    </location>
</feature>
<dbReference type="AlphaFoldDB" id="A0A165TWW9"/>
<gene>
    <name evidence="2" type="ORF">NEOLEDRAFT_1130825</name>
</gene>
<evidence type="ECO:0000313" key="3">
    <source>
        <dbReference type="Proteomes" id="UP000076761"/>
    </source>
</evidence>
<feature type="chain" id="PRO_5007867309" evidence="1">
    <location>
        <begin position="18"/>
        <end position="56"/>
    </location>
</feature>
<dbReference type="Proteomes" id="UP000076761">
    <property type="component" value="Unassembled WGS sequence"/>
</dbReference>
<dbReference type="EMBL" id="KV425562">
    <property type="protein sequence ID" value="KZT27297.1"/>
    <property type="molecule type" value="Genomic_DNA"/>
</dbReference>
<evidence type="ECO:0000313" key="2">
    <source>
        <dbReference type="EMBL" id="KZT27297.1"/>
    </source>
</evidence>
<proteinExistence type="predicted"/>
<name>A0A165TWW9_9AGAM</name>
<protein>
    <submittedName>
        <fullName evidence="2">Uncharacterized protein</fullName>
    </submittedName>
</protein>
<keyword evidence="3" id="KW-1185">Reference proteome</keyword>
<dbReference type="InParanoid" id="A0A165TWW9"/>
<reference evidence="2 3" key="1">
    <citation type="journal article" date="2016" name="Mol. Biol. Evol.">
        <title>Comparative Genomics of Early-Diverging Mushroom-Forming Fungi Provides Insights into the Origins of Lignocellulose Decay Capabilities.</title>
        <authorList>
            <person name="Nagy L.G."/>
            <person name="Riley R."/>
            <person name="Tritt A."/>
            <person name="Adam C."/>
            <person name="Daum C."/>
            <person name="Floudas D."/>
            <person name="Sun H."/>
            <person name="Yadav J.S."/>
            <person name="Pangilinan J."/>
            <person name="Larsson K.H."/>
            <person name="Matsuura K."/>
            <person name="Barry K."/>
            <person name="Labutti K."/>
            <person name="Kuo R."/>
            <person name="Ohm R.A."/>
            <person name="Bhattacharya S.S."/>
            <person name="Shirouzu T."/>
            <person name="Yoshinaga Y."/>
            <person name="Martin F.M."/>
            <person name="Grigoriev I.V."/>
            <person name="Hibbett D.S."/>
        </authorList>
    </citation>
    <scope>NUCLEOTIDE SEQUENCE [LARGE SCALE GENOMIC DNA]</scope>
    <source>
        <strain evidence="2 3">HHB14362 ss-1</strain>
    </source>
</reference>
<keyword evidence="1" id="KW-0732">Signal</keyword>